<evidence type="ECO:0000313" key="3">
    <source>
        <dbReference type="EMBL" id="CAD7410915.1"/>
    </source>
</evidence>
<dbReference type="Pfam" id="PF00090">
    <property type="entry name" value="TSP_1"/>
    <property type="match status" value="1"/>
</dbReference>
<proteinExistence type="predicted"/>
<dbReference type="GO" id="GO:0071944">
    <property type="term" value="C:cell periphery"/>
    <property type="evidence" value="ECO:0007669"/>
    <property type="project" value="TreeGrafter"/>
</dbReference>
<dbReference type="AlphaFoldDB" id="A0A7R9DC97"/>
<dbReference type="InterPro" id="IPR038877">
    <property type="entry name" value="THSD1"/>
</dbReference>
<evidence type="ECO:0000256" key="1">
    <source>
        <dbReference type="ARBA" id="ARBA00022737"/>
    </source>
</evidence>
<dbReference type="EMBL" id="OC321923">
    <property type="protein sequence ID" value="CAD7410915.1"/>
    <property type="molecule type" value="Genomic_DNA"/>
</dbReference>
<reference evidence="3" key="1">
    <citation type="submission" date="2020-11" db="EMBL/GenBank/DDBJ databases">
        <authorList>
            <person name="Tran Van P."/>
        </authorList>
    </citation>
    <scope>NUCLEOTIDE SEQUENCE</scope>
</reference>
<dbReference type="SMART" id="SM00209">
    <property type="entry name" value="TSP1"/>
    <property type="match status" value="1"/>
</dbReference>
<protein>
    <submittedName>
        <fullName evidence="3">Uncharacterized protein</fullName>
    </submittedName>
</protein>
<accession>A0A7R9DC97</accession>
<dbReference type="PANTHER" id="PTHR16311:SF3">
    <property type="entry name" value="THROMBOSPONDIN TYPE-1 DOMAIN-CONTAINING PROTEIN 1"/>
    <property type="match status" value="1"/>
</dbReference>
<keyword evidence="2" id="KW-1015">Disulfide bond</keyword>
<keyword evidence="1" id="KW-0677">Repeat</keyword>
<dbReference type="SUPFAM" id="SSF82895">
    <property type="entry name" value="TSP-1 type 1 repeat"/>
    <property type="match status" value="1"/>
</dbReference>
<sequence length="97" mass="10578">MFLPTGQKRKLLYSSPMASLVLTDSSQLTSDSQHLVNGGWSPWSAWSECSPSCGHGMKKRSRLCINPAPFDGGLTCQGPSVQRSDCTSECPELIWDT</sequence>
<dbReference type="PANTHER" id="PTHR16311">
    <property type="entry name" value="THROMBOSPONDIN TYPE I DOMAIN-CONTAINING 1"/>
    <property type="match status" value="1"/>
</dbReference>
<evidence type="ECO:0000256" key="2">
    <source>
        <dbReference type="ARBA" id="ARBA00023157"/>
    </source>
</evidence>
<dbReference type="PRINTS" id="PR01705">
    <property type="entry name" value="TSP1REPEAT"/>
</dbReference>
<dbReference type="InterPro" id="IPR036383">
    <property type="entry name" value="TSP1_rpt_sf"/>
</dbReference>
<gene>
    <name evidence="3" type="ORF">TCEB3V08_LOCUS10707</name>
</gene>
<dbReference type="InterPro" id="IPR000884">
    <property type="entry name" value="TSP1_rpt"/>
</dbReference>
<organism evidence="3">
    <name type="scientific">Timema cristinae</name>
    <name type="common">Walking stick</name>
    <dbReference type="NCBI Taxonomy" id="61476"/>
    <lineage>
        <taxon>Eukaryota</taxon>
        <taxon>Metazoa</taxon>
        <taxon>Ecdysozoa</taxon>
        <taxon>Arthropoda</taxon>
        <taxon>Hexapoda</taxon>
        <taxon>Insecta</taxon>
        <taxon>Pterygota</taxon>
        <taxon>Neoptera</taxon>
        <taxon>Polyneoptera</taxon>
        <taxon>Phasmatodea</taxon>
        <taxon>Timematodea</taxon>
        <taxon>Timematoidea</taxon>
        <taxon>Timematidae</taxon>
        <taxon>Timema</taxon>
    </lineage>
</organism>
<dbReference type="Gene3D" id="2.20.100.10">
    <property type="entry name" value="Thrombospondin type-1 (TSP1) repeat"/>
    <property type="match status" value="1"/>
</dbReference>
<dbReference type="PROSITE" id="PS50092">
    <property type="entry name" value="TSP1"/>
    <property type="match status" value="1"/>
</dbReference>
<name>A0A7R9DC97_TIMCR</name>
<dbReference type="FunFam" id="2.20.100.10:FF:000007">
    <property type="entry name" value="Thrombospondin 1"/>
    <property type="match status" value="1"/>
</dbReference>